<sequence>MVKHESNEMFDLIGVGLGPFNLGLAALLDPVTEVKAVFFEQKPRFDWHPGLLMEGTTLQVPFFADLVTMADPTSRYTFLNYLKEQQRLYHFYFLERFLIPRREYNEYCRWVSQNLKTCRFGQKVTKIDWIEESETYFRVEVTSPATGQTSVYHAKHLVLGVGSVPSVHPAFQGLPEEDIFHSAHFLERLNRCKEAKSITVVGSGQSAAEVFYTLLQEQKNHGYRLDWLTRSTGFFPMEYSKLGLEHFSPDYIHYFYSLPPEVREARLKTQDLWYKGISAATIADIYELLYERTVGNQTVPVRMLAQTEIQKIEPVPGEKRYRLTCHHREQNKTFTHESEVVVLATGYQHPIPSCVKNLSDLIAWDEKQRYQVSLDYRLKKTKETENEIFVQNAELHTHGVGAPDLGLGAYRNSVIINTLTGREIYPVQKRNVFQQFGVQEEINTTGDVHQISSLTV</sequence>
<keyword evidence="6" id="KW-0285">Flavoprotein</keyword>
<dbReference type="Pfam" id="PF13434">
    <property type="entry name" value="Lys_Orn_oxgnase"/>
    <property type="match status" value="1"/>
</dbReference>
<evidence type="ECO:0000256" key="11">
    <source>
        <dbReference type="ARBA" id="ARBA00031158"/>
    </source>
</evidence>
<comment type="pathway">
    <text evidence="2">Siderophore biosynthesis.</text>
</comment>
<dbReference type="AlphaFoldDB" id="A0A8I1A4U1"/>
<evidence type="ECO:0000256" key="9">
    <source>
        <dbReference type="ARBA" id="ARBA00023002"/>
    </source>
</evidence>
<dbReference type="PANTHER" id="PTHR42802:SF1">
    <property type="entry name" value="L-ORNITHINE N(5)-MONOOXYGENASE"/>
    <property type="match status" value="1"/>
</dbReference>
<comment type="cofactor">
    <cofactor evidence="1">
        <name>FAD</name>
        <dbReference type="ChEBI" id="CHEBI:57692"/>
    </cofactor>
</comment>
<keyword evidence="8" id="KW-0521">NADP</keyword>
<dbReference type="EMBL" id="JAECVW010000002">
    <property type="protein sequence ID" value="MBH8594844.1"/>
    <property type="molecule type" value="Genomic_DNA"/>
</dbReference>
<dbReference type="PANTHER" id="PTHR42802">
    <property type="entry name" value="MONOOXYGENASE"/>
    <property type="match status" value="1"/>
</dbReference>
<evidence type="ECO:0000256" key="10">
    <source>
        <dbReference type="ARBA" id="ARBA00029939"/>
    </source>
</evidence>
<evidence type="ECO:0000256" key="12">
    <source>
        <dbReference type="ARBA" id="ARBA00032493"/>
    </source>
</evidence>
<keyword evidence="16" id="KW-1185">Reference proteome</keyword>
<dbReference type="Gene3D" id="3.50.50.60">
    <property type="entry name" value="FAD/NAD(P)-binding domain"/>
    <property type="match status" value="1"/>
</dbReference>
<dbReference type="Proteomes" id="UP000633619">
    <property type="component" value="Unassembled WGS sequence"/>
</dbReference>
<evidence type="ECO:0000256" key="13">
    <source>
        <dbReference type="ARBA" id="ARBA00032738"/>
    </source>
</evidence>
<gene>
    <name evidence="15" type="ORF">I8U20_05810</name>
</gene>
<evidence type="ECO:0000256" key="5">
    <source>
        <dbReference type="ARBA" id="ARBA00016406"/>
    </source>
</evidence>
<reference evidence="15 16" key="1">
    <citation type="submission" date="2020-12" db="EMBL/GenBank/DDBJ databases">
        <title>WGS of Thermoactinomyces spp.</title>
        <authorList>
            <person name="Cheng K."/>
        </authorList>
    </citation>
    <scope>NUCLEOTIDE SEQUENCE [LARGE SCALE GENOMIC DNA]</scope>
    <source>
        <strain evidence="16">CICC 10671\DSM 43846</strain>
    </source>
</reference>
<evidence type="ECO:0000256" key="7">
    <source>
        <dbReference type="ARBA" id="ARBA00022827"/>
    </source>
</evidence>
<evidence type="ECO:0000256" key="8">
    <source>
        <dbReference type="ARBA" id="ARBA00022857"/>
    </source>
</evidence>
<evidence type="ECO:0000256" key="3">
    <source>
        <dbReference type="ARBA" id="ARBA00007588"/>
    </source>
</evidence>
<comment type="caution">
    <text evidence="15">The sequence shown here is derived from an EMBL/GenBank/DDBJ whole genome shotgun (WGS) entry which is preliminary data.</text>
</comment>
<comment type="similarity">
    <text evidence="3">Belongs to the lysine N(6)-hydroxylase/L-ornithine N(5)-oxygenase family.</text>
</comment>
<keyword evidence="9" id="KW-0560">Oxidoreductase</keyword>
<evidence type="ECO:0000256" key="1">
    <source>
        <dbReference type="ARBA" id="ARBA00001974"/>
    </source>
</evidence>
<keyword evidence="7" id="KW-0274">FAD</keyword>
<dbReference type="EC" id="1.14.13.59" evidence="4"/>
<name>A0A8I1A4U1_THEIN</name>
<evidence type="ECO:0000313" key="15">
    <source>
        <dbReference type="EMBL" id="MBH8594844.1"/>
    </source>
</evidence>
<evidence type="ECO:0000256" key="14">
    <source>
        <dbReference type="ARBA" id="ARBA00048407"/>
    </source>
</evidence>
<dbReference type="GO" id="GO:0047091">
    <property type="term" value="F:L-lysine 6-monooxygenase (NADPH) activity"/>
    <property type="evidence" value="ECO:0007669"/>
    <property type="project" value="UniProtKB-EC"/>
</dbReference>
<evidence type="ECO:0000256" key="2">
    <source>
        <dbReference type="ARBA" id="ARBA00004924"/>
    </source>
</evidence>
<evidence type="ECO:0000256" key="6">
    <source>
        <dbReference type="ARBA" id="ARBA00022630"/>
    </source>
</evidence>
<dbReference type="SUPFAM" id="SSF51905">
    <property type="entry name" value="FAD/NAD(P)-binding domain"/>
    <property type="match status" value="1"/>
</dbReference>
<evidence type="ECO:0000256" key="4">
    <source>
        <dbReference type="ARBA" id="ARBA00013076"/>
    </source>
</evidence>
<dbReference type="InterPro" id="IPR036188">
    <property type="entry name" value="FAD/NAD-bd_sf"/>
</dbReference>
<accession>A0A8I1A4U1</accession>
<protein>
    <recommendedName>
        <fullName evidence="5">L-lysine N6-monooxygenase MbtG</fullName>
        <ecNumber evidence="4">1.14.13.59</ecNumber>
    </recommendedName>
    <alternativeName>
        <fullName evidence="13">Lysine 6-N-hydroxylase</fullName>
    </alternativeName>
    <alternativeName>
        <fullName evidence="12">Lysine N6-hydroxylase</fullName>
    </alternativeName>
    <alternativeName>
        <fullName evidence="10">Lysine-N-oxygenase</fullName>
    </alternativeName>
    <alternativeName>
        <fullName evidence="11">Mycobactin synthase protein G</fullName>
    </alternativeName>
</protein>
<organism evidence="15 16">
    <name type="scientific">Thermoactinomyces intermedius</name>
    <dbReference type="NCBI Taxonomy" id="2024"/>
    <lineage>
        <taxon>Bacteria</taxon>
        <taxon>Bacillati</taxon>
        <taxon>Bacillota</taxon>
        <taxon>Bacilli</taxon>
        <taxon>Bacillales</taxon>
        <taxon>Thermoactinomycetaceae</taxon>
        <taxon>Thermoactinomyces</taxon>
    </lineage>
</organism>
<dbReference type="InterPro" id="IPR025700">
    <property type="entry name" value="Lys/Orn_oxygenase"/>
</dbReference>
<dbReference type="RefSeq" id="WP_198058689.1">
    <property type="nucleotide sequence ID" value="NZ_JACEIR010000008.1"/>
</dbReference>
<comment type="catalytic activity">
    <reaction evidence="14">
        <text>L-lysine + NADPH + O2 = N(6)-hydroxy-L-lysine + NADP(+) + H2O</text>
        <dbReference type="Rhea" id="RHEA:23228"/>
        <dbReference type="ChEBI" id="CHEBI:15377"/>
        <dbReference type="ChEBI" id="CHEBI:15379"/>
        <dbReference type="ChEBI" id="CHEBI:32551"/>
        <dbReference type="ChEBI" id="CHEBI:57783"/>
        <dbReference type="ChEBI" id="CHEBI:57820"/>
        <dbReference type="ChEBI" id="CHEBI:58349"/>
        <dbReference type="EC" id="1.14.13.59"/>
    </reaction>
</comment>
<proteinExistence type="inferred from homology"/>
<evidence type="ECO:0000313" key="16">
    <source>
        <dbReference type="Proteomes" id="UP000633619"/>
    </source>
</evidence>